<organism evidence="3 4">
    <name type="scientific">Siculibacillus lacustris</name>
    <dbReference type="NCBI Taxonomy" id="1549641"/>
    <lineage>
        <taxon>Bacteria</taxon>
        <taxon>Pseudomonadati</taxon>
        <taxon>Pseudomonadota</taxon>
        <taxon>Alphaproteobacteria</taxon>
        <taxon>Hyphomicrobiales</taxon>
        <taxon>Ancalomicrobiaceae</taxon>
        <taxon>Siculibacillus</taxon>
    </lineage>
</organism>
<dbReference type="EMBL" id="SJFN01000072">
    <property type="protein sequence ID" value="TBW32115.1"/>
    <property type="molecule type" value="Genomic_DNA"/>
</dbReference>
<dbReference type="InterPro" id="IPR025161">
    <property type="entry name" value="IS402-like_dom"/>
</dbReference>
<name>A0A4Q9VCB5_9HYPH</name>
<evidence type="ECO:0000259" key="2">
    <source>
        <dbReference type="Pfam" id="PF13340"/>
    </source>
</evidence>
<gene>
    <name evidence="3" type="ORF">EYW49_22630</name>
</gene>
<accession>A0A4Q9VCB5</accession>
<dbReference type="PANTHER" id="PTHR30007">
    <property type="entry name" value="PHP DOMAIN PROTEIN"/>
    <property type="match status" value="1"/>
</dbReference>
<dbReference type="Proteomes" id="UP000292781">
    <property type="component" value="Unassembled WGS sequence"/>
</dbReference>
<dbReference type="PANTHER" id="PTHR30007:SF0">
    <property type="entry name" value="TRANSPOSASE"/>
    <property type="match status" value="1"/>
</dbReference>
<protein>
    <submittedName>
        <fullName evidence="3">Transposase</fullName>
    </submittedName>
</protein>
<feature type="domain" description="Insertion element IS402-like" evidence="2">
    <location>
        <begin position="15"/>
        <end position="76"/>
    </location>
</feature>
<dbReference type="AlphaFoldDB" id="A0A4Q9VCB5"/>
<feature type="region of interest" description="Disordered" evidence="1">
    <location>
        <begin position="84"/>
        <end position="193"/>
    </location>
</feature>
<keyword evidence="4" id="KW-1185">Reference proteome</keyword>
<evidence type="ECO:0000313" key="4">
    <source>
        <dbReference type="Proteomes" id="UP000292781"/>
    </source>
</evidence>
<dbReference type="RefSeq" id="WP_131311986.1">
    <property type="nucleotide sequence ID" value="NZ_SJFN01000072.1"/>
</dbReference>
<evidence type="ECO:0000256" key="1">
    <source>
        <dbReference type="SAM" id="MobiDB-lite"/>
    </source>
</evidence>
<reference evidence="3 4" key="1">
    <citation type="submission" date="2019-02" db="EMBL/GenBank/DDBJ databases">
        <title>Siculibacillus lacustris gen. nov., sp. nov., a new rosette-forming bacterium isolated from a freshwater crater lake (Lake St. Ana, Romania).</title>
        <authorList>
            <person name="Felfoldi T."/>
            <person name="Marton Z."/>
            <person name="Szabo A."/>
            <person name="Mentes A."/>
            <person name="Boka K."/>
            <person name="Marialigeti K."/>
            <person name="Mathe I."/>
            <person name="Koncz M."/>
            <person name="Schumann P."/>
            <person name="Toth E."/>
        </authorList>
    </citation>
    <scope>NUCLEOTIDE SEQUENCE [LARGE SCALE GENOMIC DNA]</scope>
    <source>
        <strain evidence="3 4">SA-279</strain>
    </source>
</reference>
<proteinExistence type="predicted"/>
<dbReference type="OrthoDB" id="9798237at2"/>
<feature type="compositionally biased region" description="Polar residues" evidence="1">
    <location>
        <begin position="172"/>
        <end position="184"/>
    </location>
</feature>
<comment type="caution">
    <text evidence="3">The sequence shown here is derived from an EMBL/GenBank/DDBJ whole genome shotgun (WGS) entry which is preliminary data.</text>
</comment>
<dbReference type="Pfam" id="PF13340">
    <property type="entry name" value="DUF4096"/>
    <property type="match status" value="1"/>
</dbReference>
<evidence type="ECO:0000313" key="3">
    <source>
        <dbReference type="EMBL" id="TBW32115.1"/>
    </source>
</evidence>
<sequence length="217" mass="24284">MAEIAKKTQRFRTDLTDEEWSLIVSLQPRPASTVRPSVVDLRKVLNAIRYLGRTGCGWRMLPHDFSMWRTVYWWFSSESLSNSNEGPTVAERAPQHRGVSQRNRRLSDLTDHRAAVHRSSLVDPAVRPRQGFDGAGRRAGVTLPPVTSSHLSGRSHRHQRPPSETPRFALSQRPSSTSGNTSCRDAQETPAGADAVTTKPVWAFIALTIFFPDRCLA</sequence>
<feature type="compositionally biased region" description="Basic and acidic residues" evidence="1">
    <location>
        <begin position="105"/>
        <end position="114"/>
    </location>
</feature>